<dbReference type="UniPathway" id="UPA00251">
    <property type="reaction ID" value="UER00318"/>
</dbReference>
<evidence type="ECO:0000256" key="1">
    <source>
        <dbReference type="ARBA" id="ARBA00004694"/>
    </source>
</evidence>
<comment type="caution">
    <text evidence="15">The sequence shown here is derived from an EMBL/GenBank/DDBJ whole genome shotgun (WGS) entry which is preliminary data.</text>
</comment>
<accession>A0A1Y2K8N4</accession>
<feature type="binding site" evidence="11">
    <location>
        <position position="130"/>
    </location>
    <ligand>
        <name>Zn(2+)</name>
        <dbReference type="ChEBI" id="CHEBI:29105"/>
        <note>catalytic</note>
    </ligand>
</feature>
<dbReference type="EC" id="4.2.1.24" evidence="3 13"/>
<evidence type="ECO:0000313" key="15">
    <source>
        <dbReference type="EMBL" id="OSM07042.1"/>
    </source>
</evidence>
<feature type="binding site" evidence="11">
    <location>
        <position position="122"/>
    </location>
    <ligand>
        <name>Zn(2+)</name>
        <dbReference type="ChEBI" id="CHEBI:29105"/>
        <note>catalytic</note>
    </ligand>
</feature>
<name>A0A1Y2K8N4_9PROT</name>
<feature type="binding site" evidence="10">
    <location>
        <position position="314"/>
    </location>
    <ligand>
        <name>5-aminolevulinate</name>
        <dbReference type="ChEBI" id="CHEBI:356416"/>
        <label>2</label>
    </ligand>
</feature>
<keyword evidence="6 13" id="KW-0456">Lyase</keyword>
<dbReference type="GO" id="GO:0008270">
    <property type="term" value="F:zinc ion binding"/>
    <property type="evidence" value="ECO:0007669"/>
    <property type="project" value="TreeGrafter"/>
</dbReference>
<organism evidence="15 16">
    <name type="scientific">Magnetofaba australis IT-1</name>
    <dbReference type="NCBI Taxonomy" id="1434232"/>
    <lineage>
        <taxon>Bacteria</taxon>
        <taxon>Pseudomonadati</taxon>
        <taxon>Pseudomonadota</taxon>
        <taxon>Magnetococcia</taxon>
        <taxon>Magnetococcales</taxon>
        <taxon>Magnetococcaceae</taxon>
        <taxon>Magnetofaba</taxon>
    </lineage>
</organism>
<dbReference type="EMBL" id="LVJN01000015">
    <property type="protein sequence ID" value="OSM07042.1"/>
    <property type="molecule type" value="Genomic_DNA"/>
</dbReference>
<proteinExistence type="inferred from homology"/>
<dbReference type="InterPro" id="IPR030656">
    <property type="entry name" value="ALAD_AS"/>
</dbReference>
<dbReference type="SMART" id="SM01004">
    <property type="entry name" value="ALAD"/>
    <property type="match status" value="1"/>
</dbReference>
<evidence type="ECO:0000256" key="7">
    <source>
        <dbReference type="ARBA" id="ARBA00023244"/>
    </source>
</evidence>
<dbReference type="SUPFAM" id="SSF51569">
    <property type="entry name" value="Aldolase"/>
    <property type="match status" value="1"/>
</dbReference>
<feature type="binding site" evidence="10">
    <location>
        <position position="218"/>
    </location>
    <ligand>
        <name>5-aminolevulinate</name>
        <dbReference type="ChEBI" id="CHEBI:356416"/>
        <label>1</label>
    </ligand>
</feature>
<protein>
    <recommendedName>
        <fullName evidence="4 13">Delta-aminolevulinic acid dehydratase</fullName>
        <ecNumber evidence="3 13">4.2.1.24</ecNumber>
    </recommendedName>
</protein>
<evidence type="ECO:0000256" key="12">
    <source>
        <dbReference type="PIRSR" id="PIRSR001415-5"/>
    </source>
</evidence>
<reference evidence="15 16" key="1">
    <citation type="journal article" date="2016" name="BMC Genomics">
        <title>Combined genomic and structural analyses of a cultured magnetotactic bacterium reveals its niche adaptation to a dynamic environment.</title>
        <authorList>
            <person name="Araujo A.C."/>
            <person name="Morillo V."/>
            <person name="Cypriano J."/>
            <person name="Teixeira L.C."/>
            <person name="Leao P."/>
            <person name="Lyra S."/>
            <person name="Almeida L.G."/>
            <person name="Bazylinski D.A."/>
            <person name="Vasconcellos A.T."/>
            <person name="Abreu F."/>
            <person name="Lins U."/>
        </authorList>
    </citation>
    <scope>NUCLEOTIDE SEQUENCE [LARGE SCALE GENOMIC DNA]</scope>
    <source>
        <strain evidence="15 16">IT-1</strain>
    </source>
</reference>
<feature type="binding site" evidence="12">
    <location>
        <position position="234"/>
    </location>
    <ligand>
        <name>Mg(2+)</name>
        <dbReference type="ChEBI" id="CHEBI:18420"/>
    </ligand>
</feature>
<dbReference type="GO" id="GO:0006782">
    <property type="term" value="P:protoporphyrinogen IX biosynthetic process"/>
    <property type="evidence" value="ECO:0007669"/>
    <property type="project" value="UniProtKB-UniPathway"/>
</dbReference>
<dbReference type="PANTHER" id="PTHR11458:SF0">
    <property type="entry name" value="DELTA-AMINOLEVULINIC ACID DEHYDRATASE"/>
    <property type="match status" value="1"/>
</dbReference>
<dbReference type="PANTHER" id="PTHR11458">
    <property type="entry name" value="DELTA-AMINOLEVULINIC ACID DEHYDRATASE"/>
    <property type="match status" value="1"/>
</dbReference>
<comment type="subunit">
    <text evidence="13">Homooctamer.</text>
</comment>
<feature type="binding site" evidence="11">
    <location>
        <position position="120"/>
    </location>
    <ligand>
        <name>Zn(2+)</name>
        <dbReference type="ChEBI" id="CHEBI:29105"/>
        <note>catalytic</note>
    </ligand>
</feature>
<dbReference type="OrthoDB" id="9805001at2"/>
<evidence type="ECO:0000256" key="13">
    <source>
        <dbReference type="RuleBase" id="RU000515"/>
    </source>
</evidence>
<evidence type="ECO:0000256" key="2">
    <source>
        <dbReference type="ARBA" id="ARBA00008055"/>
    </source>
</evidence>
<feature type="active site" description="Schiff-base intermediate with substrate" evidence="9">
    <location>
        <position position="196"/>
    </location>
</feature>
<keyword evidence="12" id="KW-0460">Magnesium</keyword>
<dbReference type="FunFam" id="3.20.20.70:FF:000019">
    <property type="entry name" value="Delta-aminolevulinic acid dehydratase"/>
    <property type="match status" value="1"/>
</dbReference>
<sequence>MASLTHRPRRLRRHPASRDMMRETFLSPAHLIYPMFVVEDEARRIPVASMPGVDQVSIDEAVKDAKRAYELGLGGVILFGIPDHKDPAGHDAYDPNGVVQRAIRAIKAEVPELYLIADLCLCEFTDHGHCGIVHPVDTVDNDATLKLLGRIAVTYAQAGIDMVAPSGMMDGMVEAIRHALDSAEHESIPIMAYSVKYASAFYGPFRDAADNAPSFGDRRAYQMDPANRQEALRELELDLEQGADVVMVKPGLPYLDIIRDVRERTHLPVAAYNVSGEYAMIKAAVHNGWLEEERTVLEMLTSFRRAGANMILTYHALDAAQWLRAAGNG</sequence>
<evidence type="ECO:0000256" key="14">
    <source>
        <dbReference type="RuleBase" id="RU004161"/>
    </source>
</evidence>
<comment type="similarity">
    <text evidence="2 14">Belongs to the ALAD family.</text>
</comment>
<evidence type="ECO:0000256" key="6">
    <source>
        <dbReference type="ARBA" id="ARBA00023239"/>
    </source>
</evidence>
<dbReference type="GO" id="GO:0005829">
    <property type="term" value="C:cytosol"/>
    <property type="evidence" value="ECO:0007669"/>
    <property type="project" value="TreeGrafter"/>
</dbReference>
<keyword evidence="5" id="KW-0350">Heme biosynthesis</keyword>
<evidence type="ECO:0000256" key="4">
    <source>
        <dbReference type="ARBA" id="ARBA00020771"/>
    </source>
</evidence>
<comment type="catalytic activity">
    <reaction evidence="8 13">
        <text>2 5-aminolevulinate = porphobilinogen + 2 H2O + H(+)</text>
        <dbReference type="Rhea" id="RHEA:24064"/>
        <dbReference type="ChEBI" id="CHEBI:15377"/>
        <dbReference type="ChEBI" id="CHEBI:15378"/>
        <dbReference type="ChEBI" id="CHEBI:58126"/>
        <dbReference type="ChEBI" id="CHEBI:356416"/>
        <dbReference type="EC" id="4.2.1.24"/>
    </reaction>
</comment>
<dbReference type="AlphaFoldDB" id="A0A1Y2K8N4"/>
<comment type="pathway">
    <text evidence="1">Porphyrin-containing compound metabolism; protoporphyrin-IX biosynthesis; coproporphyrinogen-III from 5-aminolevulinate: step 1/4.</text>
</comment>
<dbReference type="Pfam" id="PF00490">
    <property type="entry name" value="ALAD"/>
    <property type="match status" value="1"/>
</dbReference>
<feature type="binding site" evidence="10">
    <location>
        <position position="206"/>
    </location>
    <ligand>
        <name>5-aminolevulinate</name>
        <dbReference type="ChEBI" id="CHEBI:356416"/>
        <label>1</label>
    </ligand>
</feature>
<dbReference type="Gene3D" id="3.20.20.70">
    <property type="entry name" value="Aldolase class I"/>
    <property type="match status" value="1"/>
</dbReference>
<evidence type="ECO:0000256" key="9">
    <source>
        <dbReference type="PIRSR" id="PIRSR001415-1"/>
    </source>
</evidence>
<evidence type="ECO:0000256" key="3">
    <source>
        <dbReference type="ARBA" id="ARBA00012053"/>
    </source>
</evidence>
<dbReference type="PRINTS" id="PR00144">
    <property type="entry name" value="DALDHYDRTASE"/>
</dbReference>
<keyword evidence="16" id="KW-1185">Reference proteome</keyword>
<dbReference type="NCBIfam" id="NF006762">
    <property type="entry name" value="PRK09283.1"/>
    <property type="match status" value="1"/>
</dbReference>
<keyword evidence="7 13" id="KW-0627">Porphyrin biosynthesis</keyword>
<evidence type="ECO:0000256" key="11">
    <source>
        <dbReference type="PIRSR" id="PIRSR001415-3"/>
    </source>
</evidence>
<dbReference type="PROSITE" id="PS00169">
    <property type="entry name" value="D_ALA_DEHYDRATASE"/>
    <property type="match status" value="1"/>
</dbReference>
<feature type="active site" description="Schiff-base intermediate with substrate" evidence="9">
    <location>
        <position position="249"/>
    </location>
</feature>
<dbReference type="RefSeq" id="WP_085440963.1">
    <property type="nucleotide sequence ID" value="NZ_LVJN01000015.1"/>
</dbReference>
<keyword evidence="11" id="KW-0479">Metal-binding</keyword>
<dbReference type="Proteomes" id="UP000194003">
    <property type="component" value="Unassembled WGS sequence"/>
</dbReference>
<feature type="binding site" evidence="10">
    <location>
        <position position="275"/>
    </location>
    <ligand>
        <name>5-aminolevulinate</name>
        <dbReference type="ChEBI" id="CHEBI:356416"/>
        <label>2</label>
    </ligand>
</feature>
<dbReference type="CDD" id="cd00384">
    <property type="entry name" value="ALAD_PBGS"/>
    <property type="match status" value="1"/>
</dbReference>
<dbReference type="InterPro" id="IPR013785">
    <property type="entry name" value="Aldolase_TIM"/>
</dbReference>
<gene>
    <name evidence="15" type="ORF">MAIT1_00047</name>
</gene>
<evidence type="ECO:0000256" key="5">
    <source>
        <dbReference type="ARBA" id="ARBA00023133"/>
    </source>
</evidence>
<dbReference type="InterPro" id="IPR001731">
    <property type="entry name" value="ALAD"/>
</dbReference>
<evidence type="ECO:0000313" key="16">
    <source>
        <dbReference type="Proteomes" id="UP000194003"/>
    </source>
</evidence>
<dbReference type="PIRSF" id="PIRSF001415">
    <property type="entry name" value="Porphbilin_synth"/>
    <property type="match status" value="1"/>
</dbReference>
<dbReference type="GO" id="GO:0004655">
    <property type="term" value="F:porphobilinogen synthase activity"/>
    <property type="evidence" value="ECO:0007669"/>
    <property type="project" value="UniProtKB-EC"/>
</dbReference>
<keyword evidence="11" id="KW-0862">Zinc</keyword>
<evidence type="ECO:0000256" key="10">
    <source>
        <dbReference type="PIRSR" id="PIRSR001415-2"/>
    </source>
</evidence>
<evidence type="ECO:0000256" key="8">
    <source>
        <dbReference type="ARBA" id="ARBA00047651"/>
    </source>
</evidence>
<dbReference type="STRING" id="1434232.MAIT1_00047"/>